<evidence type="ECO:0000313" key="1">
    <source>
        <dbReference type="EMBL" id="CAA9372154.1"/>
    </source>
</evidence>
<gene>
    <name evidence="1" type="ORF">AVDCRST_MAG06-152</name>
</gene>
<name>A0A6J4N148_9ACTN</name>
<sequence length="82" mass="9426">MLSTSSRAEVQRRCRATQWSYGGRRSLGAVSTCDFCGRQAESEAETLTWTTSVENGRRRSYCESCSRTHLRSIEGKLDNEWW</sequence>
<proteinExistence type="predicted"/>
<dbReference type="AlphaFoldDB" id="A0A6J4N148"/>
<protein>
    <submittedName>
        <fullName evidence="1">Uncharacterized protein</fullName>
    </submittedName>
</protein>
<organism evidence="1">
    <name type="scientific">uncultured Nocardioides sp</name>
    <dbReference type="NCBI Taxonomy" id="198441"/>
    <lineage>
        <taxon>Bacteria</taxon>
        <taxon>Bacillati</taxon>
        <taxon>Actinomycetota</taxon>
        <taxon>Actinomycetes</taxon>
        <taxon>Propionibacteriales</taxon>
        <taxon>Nocardioidaceae</taxon>
        <taxon>Nocardioides</taxon>
        <taxon>environmental samples</taxon>
    </lineage>
</organism>
<dbReference type="EMBL" id="CADCUP010000012">
    <property type="protein sequence ID" value="CAA9372154.1"/>
    <property type="molecule type" value="Genomic_DNA"/>
</dbReference>
<accession>A0A6J4N148</accession>
<reference evidence="1" key="1">
    <citation type="submission" date="2020-02" db="EMBL/GenBank/DDBJ databases">
        <authorList>
            <person name="Meier V. D."/>
        </authorList>
    </citation>
    <scope>NUCLEOTIDE SEQUENCE</scope>
    <source>
        <strain evidence="1">AVDCRST_MAG06</strain>
    </source>
</reference>